<dbReference type="GO" id="GO:0015774">
    <property type="term" value="P:polysaccharide transport"/>
    <property type="evidence" value="ECO:0007669"/>
    <property type="project" value="InterPro"/>
</dbReference>
<evidence type="ECO:0000313" key="1">
    <source>
        <dbReference type="EMBL" id="AYB31109.1"/>
    </source>
</evidence>
<dbReference type="KEGG" id="chk:D4L85_11220"/>
<dbReference type="Pfam" id="PF05159">
    <property type="entry name" value="Capsule_synth"/>
    <property type="match status" value="1"/>
</dbReference>
<proteinExistence type="predicted"/>
<dbReference type="OrthoDB" id="1432009at2"/>
<keyword evidence="2" id="KW-1185">Reference proteome</keyword>
<evidence type="ECO:0000313" key="2">
    <source>
        <dbReference type="Proteomes" id="UP000266183"/>
    </source>
</evidence>
<protein>
    <recommendedName>
        <fullName evidence="3">Capsule biosynthesis protein</fullName>
    </recommendedName>
</protein>
<evidence type="ECO:0008006" key="3">
    <source>
        <dbReference type="Google" id="ProtNLM"/>
    </source>
</evidence>
<dbReference type="EMBL" id="CP032382">
    <property type="protein sequence ID" value="AYB31109.1"/>
    <property type="molecule type" value="Genomic_DNA"/>
</dbReference>
<dbReference type="SUPFAM" id="SSF53756">
    <property type="entry name" value="UDP-Glycosyltransferase/glycogen phosphorylase"/>
    <property type="match status" value="1"/>
</dbReference>
<dbReference type="AlphaFoldDB" id="A0A385SIP7"/>
<dbReference type="RefSeq" id="WP_119754391.1">
    <property type="nucleotide sequence ID" value="NZ_CP032382.1"/>
</dbReference>
<dbReference type="GO" id="GO:0000271">
    <property type="term" value="P:polysaccharide biosynthetic process"/>
    <property type="evidence" value="ECO:0007669"/>
    <property type="project" value="InterPro"/>
</dbReference>
<dbReference type="InterPro" id="IPR007833">
    <property type="entry name" value="Capsule_polysaccharide_synth"/>
</dbReference>
<sequence length="441" mass="50313">MEQFDIALISSYHQDILSVDWVLTIGEVGKRGTVITPNPNEYEMLMAQGAHAIYLKHYFPPSVPPLEEIEAYFKARGVNDLKDYVATEKSYYFQSDAHLIAYAYQYAFAFERIFAEIKINAILHPVQGGEVVRRTAALIADLRSVSVIFLGETFIPGTMNLYSDEFRTVLKPTFHPELSAEKATEVINDKISRKPVVHYSTQRRRFKGTPLLKKMYTLVKDGNWNILRAYIARKKSLSIDYVIKAGYTKLTGVFKPLDTTEKYFYYPFNVDAESELFIRNPGFVDQVAAMEKLAKVLPKGYKLYVKTHPGVDGHLSIRSYRRLRKIKNVVPLKPTINSFDVVKHSQGVVMASSTVGLESYIMGKATCVVGLWPYTTYGNFVTVNDLSETFDRILTRKTTNDPVKFVQNLYRDTIAGSIYGSADDFKLLINNLFEYTHLKNR</sequence>
<name>A0A385SIP7_9BACT</name>
<accession>A0A385SIP7</accession>
<reference evidence="2" key="1">
    <citation type="submission" date="2018-09" db="EMBL/GenBank/DDBJ databases">
        <title>Chryseolinea sp. KIS68-18 isolated from soil.</title>
        <authorList>
            <person name="Weon H.-Y."/>
            <person name="Kwon S.-W."/>
            <person name="Lee S.A."/>
        </authorList>
    </citation>
    <scope>NUCLEOTIDE SEQUENCE [LARGE SCALE GENOMIC DNA]</scope>
    <source>
        <strain evidence="2">KIS68-18</strain>
    </source>
</reference>
<dbReference type="Proteomes" id="UP000266183">
    <property type="component" value="Chromosome"/>
</dbReference>
<gene>
    <name evidence="1" type="ORF">D4L85_11220</name>
</gene>
<organism evidence="1 2">
    <name type="scientific">Chryseolinea soli</name>
    <dbReference type="NCBI Taxonomy" id="2321403"/>
    <lineage>
        <taxon>Bacteria</taxon>
        <taxon>Pseudomonadati</taxon>
        <taxon>Bacteroidota</taxon>
        <taxon>Cytophagia</taxon>
        <taxon>Cytophagales</taxon>
        <taxon>Fulvivirgaceae</taxon>
        <taxon>Chryseolinea</taxon>
    </lineage>
</organism>